<gene>
    <name evidence="1" type="ORF">V1478_009940</name>
</gene>
<dbReference type="Proteomes" id="UP001607302">
    <property type="component" value="Unassembled WGS sequence"/>
</dbReference>
<sequence>MKRRQTSYCIILESLCVGITFSEFDVLRRLPTPNFSRYREDEVINLHFINVLSNVERVR</sequence>
<comment type="caution">
    <text evidence="1">The sequence shown here is derived from an EMBL/GenBank/DDBJ whole genome shotgun (WGS) entry which is preliminary data.</text>
</comment>
<evidence type="ECO:0000313" key="2">
    <source>
        <dbReference type="Proteomes" id="UP001607302"/>
    </source>
</evidence>
<evidence type="ECO:0000313" key="1">
    <source>
        <dbReference type="EMBL" id="KAL2720894.1"/>
    </source>
</evidence>
<accession>A0ABD2AJV3</accession>
<dbReference type="AlphaFoldDB" id="A0ABD2AJV3"/>
<name>A0ABD2AJV3_VESSQ</name>
<organism evidence="1 2">
    <name type="scientific">Vespula squamosa</name>
    <name type="common">Southern yellow jacket</name>
    <name type="synonym">Wasp</name>
    <dbReference type="NCBI Taxonomy" id="30214"/>
    <lineage>
        <taxon>Eukaryota</taxon>
        <taxon>Metazoa</taxon>
        <taxon>Ecdysozoa</taxon>
        <taxon>Arthropoda</taxon>
        <taxon>Hexapoda</taxon>
        <taxon>Insecta</taxon>
        <taxon>Pterygota</taxon>
        <taxon>Neoptera</taxon>
        <taxon>Endopterygota</taxon>
        <taxon>Hymenoptera</taxon>
        <taxon>Apocrita</taxon>
        <taxon>Aculeata</taxon>
        <taxon>Vespoidea</taxon>
        <taxon>Vespidae</taxon>
        <taxon>Vespinae</taxon>
        <taxon>Vespula</taxon>
    </lineage>
</organism>
<protein>
    <submittedName>
        <fullName evidence="1">Uncharacterized protein</fullName>
    </submittedName>
</protein>
<proteinExistence type="predicted"/>
<keyword evidence="2" id="KW-1185">Reference proteome</keyword>
<reference evidence="1 2" key="1">
    <citation type="journal article" date="2024" name="Ann. Entomol. Soc. Am.">
        <title>Genomic analyses of the southern and eastern yellowjacket wasps (Hymenoptera: Vespidae) reveal evolutionary signatures of social life.</title>
        <authorList>
            <person name="Catto M.A."/>
            <person name="Caine P.B."/>
            <person name="Orr S.E."/>
            <person name="Hunt B.G."/>
            <person name="Goodisman M.A.D."/>
        </authorList>
    </citation>
    <scope>NUCLEOTIDE SEQUENCE [LARGE SCALE GENOMIC DNA]</scope>
    <source>
        <strain evidence="1">233</strain>
        <tissue evidence="1">Head and thorax</tissue>
    </source>
</reference>
<dbReference type="EMBL" id="JAUDFV010000144">
    <property type="protein sequence ID" value="KAL2720894.1"/>
    <property type="molecule type" value="Genomic_DNA"/>
</dbReference>